<evidence type="ECO:0000256" key="3">
    <source>
        <dbReference type="ARBA" id="ARBA00022679"/>
    </source>
</evidence>
<evidence type="ECO:0000256" key="1">
    <source>
        <dbReference type="ARBA" id="ARBA00012513"/>
    </source>
</evidence>
<accession>A0A1C6SRU6</accession>
<evidence type="ECO:0000313" key="10">
    <source>
        <dbReference type="EMBL" id="SCL32296.1"/>
    </source>
</evidence>
<dbReference type="EC" id="2.7.11.1" evidence="1"/>
<reference evidence="10 11" key="1">
    <citation type="submission" date="2016-06" db="EMBL/GenBank/DDBJ databases">
        <authorList>
            <person name="Kjaerup R.B."/>
            <person name="Dalgaard T.S."/>
            <person name="Juul-Madsen H.R."/>
        </authorList>
    </citation>
    <scope>NUCLEOTIDE SEQUENCE [LARGE SCALE GENOMIC DNA]</scope>
    <source>
        <strain evidence="10 11">DSM 43818</strain>
    </source>
</reference>
<dbReference type="Pfam" id="PF16919">
    <property type="entry name" value="PknG_rubred"/>
    <property type="match status" value="1"/>
</dbReference>
<dbReference type="SUPFAM" id="SSF48452">
    <property type="entry name" value="TPR-like"/>
    <property type="match status" value="1"/>
</dbReference>
<evidence type="ECO:0000256" key="8">
    <source>
        <dbReference type="ARBA" id="ARBA00048679"/>
    </source>
</evidence>
<dbReference type="Pfam" id="PF16918">
    <property type="entry name" value="PknG_TPR"/>
    <property type="match status" value="1"/>
</dbReference>
<evidence type="ECO:0000256" key="5">
    <source>
        <dbReference type="ARBA" id="ARBA00022777"/>
    </source>
</evidence>
<dbReference type="CDD" id="cd14014">
    <property type="entry name" value="STKc_PknB_like"/>
    <property type="match status" value="1"/>
</dbReference>
<keyword evidence="3" id="KW-0808">Transferase</keyword>
<dbReference type="Gene3D" id="1.10.510.10">
    <property type="entry name" value="Transferase(Phosphotransferase) domain 1"/>
    <property type="match status" value="1"/>
</dbReference>
<dbReference type="SMART" id="SM00220">
    <property type="entry name" value="S_TKc"/>
    <property type="match status" value="1"/>
</dbReference>
<dbReference type="PANTHER" id="PTHR24363">
    <property type="entry name" value="SERINE/THREONINE PROTEIN KINASE"/>
    <property type="match status" value="1"/>
</dbReference>
<dbReference type="PROSITE" id="PS50011">
    <property type="entry name" value="PROTEIN_KINASE_DOM"/>
    <property type="match status" value="1"/>
</dbReference>
<keyword evidence="6" id="KW-0067">ATP-binding</keyword>
<evidence type="ECO:0000256" key="4">
    <source>
        <dbReference type="ARBA" id="ARBA00022741"/>
    </source>
</evidence>
<keyword evidence="11" id="KW-1185">Reference proteome</keyword>
<organism evidence="10 11">
    <name type="scientific">Micromonospora nigra</name>
    <dbReference type="NCBI Taxonomy" id="145857"/>
    <lineage>
        <taxon>Bacteria</taxon>
        <taxon>Bacillati</taxon>
        <taxon>Actinomycetota</taxon>
        <taxon>Actinomycetes</taxon>
        <taxon>Micromonosporales</taxon>
        <taxon>Micromonosporaceae</taxon>
        <taxon>Micromonospora</taxon>
    </lineage>
</organism>
<dbReference type="InterPro" id="IPR011990">
    <property type="entry name" value="TPR-like_helical_dom_sf"/>
</dbReference>
<evidence type="ECO:0000256" key="2">
    <source>
        <dbReference type="ARBA" id="ARBA00022527"/>
    </source>
</evidence>
<dbReference type="EMBL" id="FMHT01000003">
    <property type="protein sequence ID" value="SCL32296.1"/>
    <property type="molecule type" value="Genomic_DNA"/>
</dbReference>
<dbReference type="SUPFAM" id="SSF56112">
    <property type="entry name" value="Protein kinase-like (PK-like)"/>
    <property type="match status" value="1"/>
</dbReference>
<dbReference type="PANTHER" id="PTHR24363:SF0">
    <property type="entry name" value="SERINE_THREONINE KINASE LIKE DOMAIN CONTAINING 1"/>
    <property type="match status" value="1"/>
</dbReference>
<keyword evidence="5 10" id="KW-0418">Kinase</keyword>
<feature type="domain" description="Protein kinase" evidence="9">
    <location>
        <begin position="121"/>
        <end position="413"/>
    </location>
</feature>
<dbReference type="Pfam" id="PF00069">
    <property type="entry name" value="Pkinase"/>
    <property type="match status" value="1"/>
</dbReference>
<dbReference type="Gene3D" id="3.30.200.20">
    <property type="entry name" value="Phosphorylase Kinase, domain 1"/>
    <property type="match status" value="1"/>
</dbReference>
<gene>
    <name evidence="10" type="ORF">GA0070616_4429</name>
</gene>
<comment type="catalytic activity">
    <reaction evidence="8">
        <text>L-seryl-[protein] + ATP = O-phospho-L-seryl-[protein] + ADP + H(+)</text>
        <dbReference type="Rhea" id="RHEA:17989"/>
        <dbReference type="Rhea" id="RHEA-COMP:9863"/>
        <dbReference type="Rhea" id="RHEA-COMP:11604"/>
        <dbReference type="ChEBI" id="CHEBI:15378"/>
        <dbReference type="ChEBI" id="CHEBI:29999"/>
        <dbReference type="ChEBI" id="CHEBI:30616"/>
        <dbReference type="ChEBI" id="CHEBI:83421"/>
        <dbReference type="ChEBI" id="CHEBI:456216"/>
        <dbReference type="EC" id="2.7.11.1"/>
    </reaction>
</comment>
<dbReference type="InterPro" id="IPR031636">
    <property type="entry name" value="PknG_TPR"/>
</dbReference>
<dbReference type="InterPro" id="IPR011009">
    <property type="entry name" value="Kinase-like_dom_sf"/>
</dbReference>
<dbReference type="GO" id="GO:0004674">
    <property type="term" value="F:protein serine/threonine kinase activity"/>
    <property type="evidence" value="ECO:0007669"/>
    <property type="project" value="UniProtKB-KW"/>
</dbReference>
<dbReference type="InterPro" id="IPR000719">
    <property type="entry name" value="Prot_kinase_dom"/>
</dbReference>
<dbReference type="GO" id="GO:0005524">
    <property type="term" value="F:ATP binding"/>
    <property type="evidence" value="ECO:0007669"/>
    <property type="project" value="UniProtKB-KW"/>
</dbReference>
<dbReference type="AlphaFoldDB" id="A0A1C6SRU6"/>
<protein>
    <recommendedName>
        <fullName evidence="1">non-specific serine/threonine protein kinase</fullName>
        <ecNumber evidence="1">2.7.11.1</ecNumber>
    </recommendedName>
</protein>
<proteinExistence type="predicted"/>
<name>A0A1C6SRU6_9ACTN</name>
<dbReference type="Proteomes" id="UP000199699">
    <property type="component" value="Unassembled WGS sequence"/>
</dbReference>
<keyword evidence="4" id="KW-0547">Nucleotide-binding</keyword>
<evidence type="ECO:0000256" key="7">
    <source>
        <dbReference type="ARBA" id="ARBA00047899"/>
    </source>
</evidence>
<dbReference type="InterPro" id="IPR031634">
    <property type="entry name" value="PknG_rubred"/>
</dbReference>
<dbReference type="OrthoDB" id="137117at2"/>
<sequence>MGCTGTVGGAGFCDHCGRLQAGTSVPGGGPQRPAAASRAMLRDSWTVAGLVSLPVLTFAPDRATTHLLRVPEEARFCGQGHPVGRSRAGRPGLDEGSCPRCRTRFSFLPGLRPGDVVADRYQVVRCLARGGQGWIYLARDGHQDDIEVALKGVLHANDEKALAAAVQERQFLNSLDHPNIVRSIDFATHDDPVAGPTGYIVMDYLDGMSLRRLLTAAKDPAQPDVSLPLDHILAYGHEILAALDYLHRRGLLYTDMKPDNVMRTADRIKVIDLGGVRRDDRGFAGLVGSPDFLVSLEELQTQGASARSDLFALGKTLAELFRHRTPGPDTPGAAHDALGVESFRRLVARATHLDWHRRFASAGEMSEQLLGVLREILSGGPDRQQPEPVSLFLPSARLLDAGLGLVPPLHTWIAEEDRAVWDDGRPSARLVALGLPVPRPDPDDPAAGELGTVEAPDPQSLLNKLATVVQTSVEVELSRCRAHLELADPRSAAAALAAAARILDVRADADWRLAWHRALLALTGDRIDEAARQFDAVYADIPGEIAPKLALGYCAERNGDAPVAARYYAAVWRRDAFQAGAAFGLARLRLGANDRAGAVAILDEVPALSRHHDTARIAAVRVLSSRLPGGLPTASELNHAVRRLATLHLDGGERHGEARDRLTAAIREVALDLVRSSADADAADLARGPLFGEPPTERGVRELLGRSYRALAQQAHHAEDHNVLIDRANAVRPRTRW</sequence>
<keyword evidence="2" id="KW-0723">Serine/threonine-protein kinase</keyword>
<evidence type="ECO:0000313" key="11">
    <source>
        <dbReference type="Proteomes" id="UP000199699"/>
    </source>
</evidence>
<dbReference type="STRING" id="145857.GA0070616_4429"/>
<evidence type="ECO:0000256" key="6">
    <source>
        <dbReference type="ARBA" id="ARBA00022840"/>
    </source>
</evidence>
<evidence type="ECO:0000259" key="9">
    <source>
        <dbReference type="PROSITE" id="PS50011"/>
    </source>
</evidence>
<dbReference type="Gene3D" id="1.25.40.10">
    <property type="entry name" value="Tetratricopeptide repeat domain"/>
    <property type="match status" value="1"/>
</dbReference>
<comment type="catalytic activity">
    <reaction evidence="7">
        <text>L-threonyl-[protein] + ATP = O-phospho-L-threonyl-[protein] + ADP + H(+)</text>
        <dbReference type="Rhea" id="RHEA:46608"/>
        <dbReference type="Rhea" id="RHEA-COMP:11060"/>
        <dbReference type="Rhea" id="RHEA-COMP:11605"/>
        <dbReference type="ChEBI" id="CHEBI:15378"/>
        <dbReference type="ChEBI" id="CHEBI:30013"/>
        <dbReference type="ChEBI" id="CHEBI:30616"/>
        <dbReference type="ChEBI" id="CHEBI:61977"/>
        <dbReference type="ChEBI" id="CHEBI:456216"/>
        <dbReference type="EC" id="2.7.11.1"/>
    </reaction>
</comment>